<sequence>MASSPRHPRFGFGHLRSSRDRVRGVREEKLNISVSPEWGVLPMQTMYSSNGWDSYAWAFKAPLDIVDFVIHNPGVEEDLAIGPLIDSSGN</sequence>
<dbReference type="AlphaFoldDB" id="A0AAV1R9R5"/>
<evidence type="ECO:0000256" key="4">
    <source>
        <dbReference type="ARBA" id="ARBA00022729"/>
    </source>
</evidence>
<dbReference type="PANTHER" id="PTHR31265:SF3">
    <property type="entry name" value="OS02G0205200 PROTEIN"/>
    <property type="match status" value="1"/>
</dbReference>
<protein>
    <recommendedName>
        <fullName evidence="6">DUF642 domain-containing protein</fullName>
    </recommendedName>
</protein>
<dbReference type="EMBL" id="CAWUPB010000913">
    <property type="protein sequence ID" value="CAK7331580.1"/>
    <property type="molecule type" value="Genomic_DNA"/>
</dbReference>
<dbReference type="GO" id="GO:0005576">
    <property type="term" value="C:extracellular region"/>
    <property type="evidence" value="ECO:0007669"/>
    <property type="project" value="UniProtKB-SubCell"/>
</dbReference>
<evidence type="ECO:0000313" key="8">
    <source>
        <dbReference type="Proteomes" id="UP001314170"/>
    </source>
</evidence>
<name>A0AAV1R9R5_9ROSI</name>
<evidence type="ECO:0000256" key="3">
    <source>
        <dbReference type="ARBA" id="ARBA00022525"/>
    </source>
</evidence>
<dbReference type="InterPro" id="IPR052437">
    <property type="entry name" value="Pectin_Meth_Modulator"/>
</dbReference>
<comment type="subcellular location">
    <subcellularLocation>
        <location evidence="1">Cell envelope</location>
    </subcellularLocation>
    <subcellularLocation>
        <location evidence="2">Secreted</location>
    </subcellularLocation>
</comment>
<keyword evidence="3" id="KW-0964">Secreted</keyword>
<evidence type="ECO:0000256" key="5">
    <source>
        <dbReference type="ARBA" id="ARBA00023180"/>
    </source>
</evidence>
<dbReference type="PANTHER" id="PTHR31265">
    <property type="entry name" value="OS02G0527500 PROTEIN-RELATED"/>
    <property type="match status" value="1"/>
</dbReference>
<evidence type="ECO:0000313" key="7">
    <source>
        <dbReference type="EMBL" id="CAK7331580.1"/>
    </source>
</evidence>
<proteinExistence type="predicted"/>
<dbReference type="Proteomes" id="UP001314170">
    <property type="component" value="Unassembled WGS sequence"/>
</dbReference>
<dbReference type="Pfam" id="PF04862">
    <property type="entry name" value="DUF642"/>
    <property type="match status" value="1"/>
</dbReference>
<keyword evidence="5" id="KW-0325">Glycoprotein</keyword>
<evidence type="ECO:0000259" key="6">
    <source>
        <dbReference type="Pfam" id="PF04862"/>
    </source>
</evidence>
<comment type="caution">
    <text evidence="7">The sequence shown here is derived from an EMBL/GenBank/DDBJ whole genome shotgun (WGS) entry which is preliminary data.</text>
</comment>
<evidence type="ECO:0000256" key="2">
    <source>
        <dbReference type="ARBA" id="ARBA00004613"/>
    </source>
</evidence>
<keyword evidence="8" id="KW-1185">Reference proteome</keyword>
<feature type="domain" description="DUF642" evidence="6">
    <location>
        <begin position="25"/>
        <end position="87"/>
    </location>
</feature>
<organism evidence="7 8">
    <name type="scientific">Dovyalis caffra</name>
    <dbReference type="NCBI Taxonomy" id="77055"/>
    <lineage>
        <taxon>Eukaryota</taxon>
        <taxon>Viridiplantae</taxon>
        <taxon>Streptophyta</taxon>
        <taxon>Embryophyta</taxon>
        <taxon>Tracheophyta</taxon>
        <taxon>Spermatophyta</taxon>
        <taxon>Magnoliopsida</taxon>
        <taxon>eudicotyledons</taxon>
        <taxon>Gunneridae</taxon>
        <taxon>Pentapetalae</taxon>
        <taxon>rosids</taxon>
        <taxon>fabids</taxon>
        <taxon>Malpighiales</taxon>
        <taxon>Salicaceae</taxon>
        <taxon>Flacourtieae</taxon>
        <taxon>Dovyalis</taxon>
    </lineage>
</organism>
<dbReference type="GO" id="GO:0009505">
    <property type="term" value="C:plant-type cell wall"/>
    <property type="evidence" value="ECO:0007669"/>
    <property type="project" value="TreeGrafter"/>
</dbReference>
<accession>A0AAV1R9R5</accession>
<evidence type="ECO:0000256" key="1">
    <source>
        <dbReference type="ARBA" id="ARBA00004196"/>
    </source>
</evidence>
<keyword evidence="4" id="KW-0732">Signal</keyword>
<gene>
    <name evidence="7" type="ORF">DCAF_LOCUS8543</name>
</gene>
<reference evidence="7 8" key="1">
    <citation type="submission" date="2024-01" db="EMBL/GenBank/DDBJ databases">
        <authorList>
            <person name="Waweru B."/>
        </authorList>
    </citation>
    <scope>NUCLEOTIDE SEQUENCE [LARGE SCALE GENOMIC DNA]</scope>
</reference>
<dbReference type="InterPro" id="IPR006946">
    <property type="entry name" value="DGR2-like_dom"/>
</dbReference>